<evidence type="ECO:0000313" key="2">
    <source>
        <dbReference type="Proteomes" id="UP000269221"/>
    </source>
</evidence>
<comment type="caution">
    <text evidence="1">The sequence shown here is derived from an EMBL/GenBank/DDBJ whole genome shotgun (WGS) entry which is preliminary data.</text>
</comment>
<dbReference type="AlphaFoldDB" id="A0A3M0KIH2"/>
<evidence type="ECO:0008006" key="3">
    <source>
        <dbReference type="Google" id="ProtNLM"/>
    </source>
</evidence>
<dbReference type="GO" id="GO:0006612">
    <property type="term" value="P:protein targeting to membrane"/>
    <property type="evidence" value="ECO:0007669"/>
    <property type="project" value="TreeGrafter"/>
</dbReference>
<gene>
    <name evidence="1" type="ORF">DUI87_10420</name>
</gene>
<dbReference type="InterPro" id="IPR039859">
    <property type="entry name" value="PFA4/ZDH16/20/ERF2-like"/>
</dbReference>
<dbReference type="STRING" id="333673.A0A3M0KIH2"/>
<dbReference type="PANTHER" id="PTHR22883">
    <property type="entry name" value="ZINC FINGER DHHC DOMAIN CONTAINING PROTEIN"/>
    <property type="match status" value="1"/>
</dbReference>
<organism evidence="1 2">
    <name type="scientific">Hirundo rustica rustica</name>
    <dbReference type="NCBI Taxonomy" id="333673"/>
    <lineage>
        <taxon>Eukaryota</taxon>
        <taxon>Metazoa</taxon>
        <taxon>Chordata</taxon>
        <taxon>Craniata</taxon>
        <taxon>Vertebrata</taxon>
        <taxon>Euteleostomi</taxon>
        <taxon>Archelosauria</taxon>
        <taxon>Archosauria</taxon>
        <taxon>Dinosauria</taxon>
        <taxon>Saurischia</taxon>
        <taxon>Theropoda</taxon>
        <taxon>Coelurosauria</taxon>
        <taxon>Aves</taxon>
        <taxon>Neognathae</taxon>
        <taxon>Neoaves</taxon>
        <taxon>Telluraves</taxon>
        <taxon>Australaves</taxon>
        <taxon>Passeriformes</taxon>
        <taxon>Sylvioidea</taxon>
        <taxon>Hirundinidae</taxon>
        <taxon>Hirundo</taxon>
    </lineage>
</organism>
<dbReference type="EMBL" id="QRBI01000106">
    <property type="protein sequence ID" value="RMC12895.1"/>
    <property type="molecule type" value="Genomic_DNA"/>
</dbReference>
<accession>A0A3M0KIH2</accession>
<keyword evidence="2" id="KW-1185">Reference proteome</keyword>
<proteinExistence type="predicted"/>
<dbReference type="GO" id="GO:0005794">
    <property type="term" value="C:Golgi apparatus"/>
    <property type="evidence" value="ECO:0007669"/>
    <property type="project" value="TreeGrafter"/>
</dbReference>
<evidence type="ECO:0000313" key="1">
    <source>
        <dbReference type="EMBL" id="RMC12895.1"/>
    </source>
</evidence>
<dbReference type="OrthoDB" id="4096362at2759"/>
<protein>
    <recommendedName>
        <fullName evidence="3">Palmitoyltransferase</fullName>
    </recommendedName>
</protein>
<dbReference type="Proteomes" id="UP000269221">
    <property type="component" value="Unassembled WGS sequence"/>
</dbReference>
<dbReference type="GO" id="GO:0005783">
    <property type="term" value="C:endoplasmic reticulum"/>
    <property type="evidence" value="ECO:0007669"/>
    <property type="project" value="TreeGrafter"/>
</dbReference>
<dbReference type="PROSITE" id="PS50216">
    <property type="entry name" value="DHHC"/>
    <property type="match status" value="1"/>
</dbReference>
<reference evidence="1 2" key="1">
    <citation type="submission" date="2018-07" db="EMBL/GenBank/DDBJ databases">
        <title>A high quality draft genome assembly of the barn swallow (H. rustica rustica).</title>
        <authorList>
            <person name="Formenti G."/>
            <person name="Chiara M."/>
            <person name="Poveda L."/>
            <person name="Francoijs K.-J."/>
            <person name="Bonisoli-Alquati A."/>
            <person name="Canova L."/>
            <person name="Gianfranceschi L."/>
            <person name="Horner D.S."/>
            <person name="Saino N."/>
        </authorList>
    </citation>
    <scope>NUCLEOTIDE SEQUENCE [LARGE SCALE GENOMIC DNA]</scope>
    <source>
        <strain evidence="1">Chelidonia</strain>
        <tissue evidence="1">Blood</tissue>
    </source>
</reference>
<dbReference type="GO" id="GO:0019706">
    <property type="term" value="F:protein-cysteine S-palmitoyltransferase activity"/>
    <property type="evidence" value="ECO:0007669"/>
    <property type="project" value="TreeGrafter"/>
</dbReference>
<name>A0A3M0KIH2_HIRRU</name>
<dbReference type="PANTHER" id="PTHR22883:SF28">
    <property type="entry name" value="PALMITOYLTRANSFERASE ZDHHC14"/>
    <property type="match status" value="1"/>
</dbReference>
<sequence>MTRVRYGMEQVLKVGFDEGHCKVEKKNVMPEKRREFVVIFYDVKINIFASSELLHPNPTSVNLISMSSHAFKHSRFPEFEMNQIFRRVIFVLYFINCPYLSEKITPAIPAIGGILFFFVMGTLLRTSFSDPGVLPRATPDEAADLERQIVKKILVSEVEVDMVSNGQYKNMHKHIGKGKRIIKSVAISKEPVEDHRTFNCIKNIANGSSSGGYRPPPRTKEVIINGQTVKLKYCFTCKIFRPPRASHCSLCDNCVEKREINPWVCVRHLCGYARVYELKWIKGSWSNKRGKENYNPYSYGNIFTNCCAALCGPLSPSLIDRRGFIQPDTPQLAGPSNGITMYGATQSQSNMIYSSCPAPLESGTIDLVGFVAQVLHNIHNTLILVVKSCTSWEQLLGYEAMNICIKAGSGVRTGDAGLVHLGGISYTQSFKYSVLRLEAGIQWSRKELAECKDPHFLIQKECGADAAQSWCRWRFILQCGDLAMTSALEPFSAASVVQSSDRASQNLGQRLFQRMEMEERRKYPDFLCLGCGLNEAVSVLAEIKCICQRLADVHAERLEKQA</sequence>